<evidence type="ECO:0000256" key="3">
    <source>
        <dbReference type="ARBA" id="ARBA00022448"/>
    </source>
</evidence>
<keyword evidence="7 12" id="KW-0067">ATP-binding</keyword>
<keyword evidence="4" id="KW-1003">Cell membrane</keyword>
<dbReference type="GO" id="GO:0005886">
    <property type="term" value="C:plasma membrane"/>
    <property type="evidence" value="ECO:0007669"/>
    <property type="project" value="UniProtKB-SubCell"/>
</dbReference>
<evidence type="ECO:0000313" key="12">
    <source>
        <dbReference type="EMBL" id="NGN43132.1"/>
    </source>
</evidence>
<gene>
    <name evidence="12" type="ORF">G6N74_18840</name>
</gene>
<dbReference type="SMART" id="SM00382">
    <property type="entry name" value="AAA"/>
    <property type="match status" value="1"/>
</dbReference>
<keyword evidence="5" id="KW-0410">Iron transport</keyword>
<dbReference type="GO" id="GO:0006826">
    <property type="term" value="P:iron ion transport"/>
    <property type="evidence" value="ECO:0007669"/>
    <property type="project" value="UniProtKB-KW"/>
</dbReference>
<keyword evidence="3" id="KW-0813">Transport</keyword>
<protein>
    <submittedName>
        <fullName evidence="12">ABC transporter ATP-binding protein</fullName>
    </submittedName>
</protein>
<evidence type="ECO:0000256" key="6">
    <source>
        <dbReference type="ARBA" id="ARBA00022741"/>
    </source>
</evidence>
<comment type="subcellular location">
    <subcellularLocation>
        <location evidence="1">Cell membrane</location>
        <topology evidence="1">Peripheral membrane protein</topology>
    </subcellularLocation>
</comment>
<evidence type="ECO:0000256" key="1">
    <source>
        <dbReference type="ARBA" id="ARBA00004202"/>
    </source>
</evidence>
<keyword evidence="8" id="KW-0408">Iron</keyword>
<evidence type="ECO:0000256" key="10">
    <source>
        <dbReference type="ARBA" id="ARBA00023136"/>
    </source>
</evidence>
<dbReference type="Gene3D" id="3.40.50.300">
    <property type="entry name" value="P-loop containing nucleotide triphosphate hydrolases"/>
    <property type="match status" value="1"/>
</dbReference>
<dbReference type="PANTHER" id="PTHR42771:SF7">
    <property type="entry name" value="ABC-TYPE COBALAMIN_FE3+-SIDEROPHORES TRANSPORT SYSTEM, ATPASE COMPONENT"/>
    <property type="match status" value="1"/>
</dbReference>
<comment type="caution">
    <text evidence="12">The sequence shown here is derived from an EMBL/GenBank/DDBJ whole genome shotgun (WGS) entry which is preliminary data.</text>
</comment>
<keyword evidence="6" id="KW-0547">Nucleotide-binding</keyword>
<dbReference type="SUPFAM" id="SSF52540">
    <property type="entry name" value="P-loop containing nucleoside triphosphate hydrolases"/>
    <property type="match status" value="1"/>
</dbReference>
<evidence type="ECO:0000256" key="5">
    <source>
        <dbReference type="ARBA" id="ARBA00022496"/>
    </source>
</evidence>
<reference evidence="12 13" key="1">
    <citation type="submission" date="2020-02" db="EMBL/GenBank/DDBJ databases">
        <title>Genome sequence of the type strain CGMCC 1.15528 of Mesorhizobium zhangyense.</title>
        <authorList>
            <person name="Gao J."/>
            <person name="Sun J."/>
        </authorList>
    </citation>
    <scope>NUCLEOTIDE SEQUENCE [LARGE SCALE GENOMIC DNA]</scope>
    <source>
        <strain evidence="12 13">CGMCC 1.15528</strain>
    </source>
</reference>
<dbReference type="InterPro" id="IPR027417">
    <property type="entry name" value="P-loop_NTPase"/>
</dbReference>
<dbReference type="PROSITE" id="PS50893">
    <property type="entry name" value="ABC_TRANSPORTER_2"/>
    <property type="match status" value="1"/>
</dbReference>
<dbReference type="PANTHER" id="PTHR42771">
    <property type="entry name" value="IRON(3+)-HYDROXAMATE IMPORT ATP-BINDING PROTEIN FHUC"/>
    <property type="match status" value="1"/>
</dbReference>
<feature type="domain" description="ABC transporter" evidence="11">
    <location>
        <begin position="6"/>
        <end position="242"/>
    </location>
</feature>
<dbReference type="GO" id="GO:0005524">
    <property type="term" value="F:ATP binding"/>
    <property type="evidence" value="ECO:0007669"/>
    <property type="project" value="UniProtKB-KW"/>
</dbReference>
<keyword evidence="13" id="KW-1185">Reference proteome</keyword>
<evidence type="ECO:0000256" key="4">
    <source>
        <dbReference type="ARBA" id="ARBA00022475"/>
    </source>
</evidence>
<dbReference type="GO" id="GO:0016887">
    <property type="term" value="F:ATP hydrolysis activity"/>
    <property type="evidence" value="ECO:0007669"/>
    <property type="project" value="InterPro"/>
</dbReference>
<dbReference type="Pfam" id="PF00005">
    <property type="entry name" value="ABC_tran"/>
    <property type="match status" value="1"/>
</dbReference>
<keyword evidence="9" id="KW-0406">Ion transport</keyword>
<dbReference type="CDD" id="cd03214">
    <property type="entry name" value="ABC_Iron-Siderophores_B12_Hemin"/>
    <property type="match status" value="1"/>
</dbReference>
<evidence type="ECO:0000256" key="2">
    <source>
        <dbReference type="ARBA" id="ARBA00005417"/>
    </source>
</evidence>
<dbReference type="InterPro" id="IPR017871">
    <property type="entry name" value="ABC_transporter-like_CS"/>
</dbReference>
<dbReference type="InterPro" id="IPR003439">
    <property type="entry name" value="ABC_transporter-like_ATP-bd"/>
</dbReference>
<evidence type="ECO:0000256" key="9">
    <source>
        <dbReference type="ARBA" id="ARBA00023065"/>
    </source>
</evidence>
<dbReference type="Proteomes" id="UP000481252">
    <property type="component" value="Unassembled WGS sequence"/>
</dbReference>
<dbReference type="RefSeq" id="WP_165119499.1">
    <property type="nucleotide sequence ID" value="NZ_JAAKZG010000008.1"/>
</dbReference>
<comment type="similarity">
    <text evidence="2">Belongs to the ABC transporter superfamily.</text>
</comment>
<name>A0A7C9VEE8_9HYPH</name>
<organism evidence="12 13">
    <name type="scientific">Mesorhizobium zhangyense</name>
    <dbReference type="NCBI Taxonomy" id="1776730"/>
    <lineage>
        <taxon>Bacteria</taxon>
        <taxon>Pseudomonadati</taxon>
        <taxon>Pseudomonadota</taxon>
        <taxon>Alphaproteobacteria</taxon>
        <taxon>Hyphomicrobiales</taxon>
        <taxon>Phyllobacteriaceae</taxon>
        <taxon>Mesorhizobium</taxon>
    </lineage>
</organism>
<proteinExistence type="inferred from homology"/>
<evidence type="ECO:0000256" key="7">
    <source>
        <dbReference type="ARBA" id="ARBA00022840"/>
    </source>
</evidence>
<dbReference type="InterPro" id="IPR003593">
    <property type="entry name" value="AAA+_ATPase"/>
</dbReference>
<evidence type="ECO:0000259" key="11">
    <source>
        <dbReference type="PROSITE" id="PS50893"/>
    </source>
</evidence>
<evidence type="ECO:0000313" key="13">
    <source>
        <dbReference type="Proteomes" id="UP000481252"/>
    </source>
</evidence>
<sequence length="262" mass="27778">MTERSLAINGLTCGYPKHEVLKELSLPRICAGSVTVMIGPNAAGKTTLLRAIAGLLPARGEVNFDGRNLLALAPTELAGLVTYMPQVLPQGVALTTIEAVITALRVAPDRRGDSDAAVHAEAAAVLNRLNIGHLSLTPLDELSGGQRQLVSLAQAIVRRPAVLLLDEPTSALDPRHQIDVMSAVREIAIEDGMIVMVVLHDLNLALAWADTVVLLVDGKIAAAGPPEEAITSATLETAYRVRARVERCSQGRLQVIYDGKSV</sequence>
<accession>A0A7C9VEE8</accession>
<keyword evidence="10" id="KW-0472">Membrane</keyword>
<dbReference type="EMBL" id="JAAKZG010000008">
    <property type="protein sequence ID" value="NGN43132.1"/>
    <property type="molecule type" value="Genomic_DNA"/>
</dbReference>
<evidence type="ECO:0000256" key="8">
    <source>
        <dbReference type="ARBA" id="ARBA00023004"/>
    </source>
</evidence>
<dbReference type="AlphaFoldDB" id="A0A7C9VEE8"/>
<dbReference type="InterPro" id="IPR051535">
    <property type="entry name" value="Siderophore_ABC-ATPase"/>
</dbReference>
<dbReference type="PROSITE" id="PS00211">
    <property type="entry name" value="ABC_TRANSPORTER_1"/>
    <property type="match status" value="1"/>
</dbReference>